<protein>
    <submittedName>
        <fullName evidence="2">Uncharacterized protein</fullName>
    </submittedName>
</protein>
<evidence type="ECO:0000313" key="3">
    <source>
        <dbReference type="Proteomes" id="UP000009172"/>
    </source>
</evidence>
<proteinExistence type="predicted"/>
<feature type="region of interest" description="Disordered" evidence="1">
    <location>
        <begin position="1"/>
        <end position="86"/>
    </location>
</feature>
<evidence type="ECO:0000313" key="2">
    <source>
        <dbReference type="EMBL" id="EGD99499.1"/>
    </source>
</evidence>
<dbReference type="HOGENOM" id="CLU_2499495_0_0_1"/>
<organism evidence="2 3">
    <name type="scientific">Trichophyton tonsurans (strain CBS 112818)</name>
    <name type="common">Scalp ringworm fungus</name>
    <dbReference type="NCBI Taxonomy" id="647933"/>
    <lineage>
        <taxon>Eukaryota</taxon>
        <taxon>Fungi</taxon>
        <taxon>Dikarya</taxon>
        <taxon>Ascomycota</taxon>
        <taxon>Pezizomycotina</taxon>
        <taxon>Eurotiomycetes</taxon>
        <taxon>Eurotiomycetidae</taxon>
        <taxon>Onygenales</taxon>
        <taxon>Arthrodermataceae</taxon>
        <taxon>Trichophyton</taxon>
    </lineage>
</organism>
<reference evidence="3" key="1">
    <citation type="journal article" date="2012" name="MBio">
        <title>Comparative genome analysis of Trichophyton rubrum and related dermatophytes reveals candidate genes involved in infection.</title>
        <authorList>
            <person name="Martinez D.A."/>
            <person name="Oliver B.G."/>
            <person name="Graeser Y."/>
            <person name="Goldberg J.M."/>
            <person name="Li W."/>
            <person name="Martinez-Rossi N.M."/>
            <person name="Monod M."/>
            <person name="Shelest E."/>
            <person name="Barton R.C."/>
            <person name="Birch E."/>
            <person name="Brakhage A.A."/>
            <person name="Chen Z."/>
            <person name="Gurr S.J."/>
            <person name="Heiman D."/>
            <person name="Heitman J."/>
            <person name="Kosti I."/>
            <person name="Rossi A."/>
            <person name="Saif S."/>
            <person name="Samalova M."/>
            <person name="Saunders C.W."/>
            <person name="Shea T."/>
            <person name="Summerbell R.C."/>
            <person name="Xu J."/>
            <person name="Young S."/>
            <person name="Zeng Q."/>
            <person name="Birren B.W."/>
            <person name="Cuomo C.A."/>
            <person name="White T.C."/>
        </authorList>
    </citation>
    <scope>NUCLEOTIDE SEQUENCE [LARGE SCALE GENOMIC DNA]</scope>
    <source>
        <strain evidence="3">CBS 112818</strain>
    </source>
</reference>
<dbReference type="AlphaFoldDB" id="F2S7F0"/>
<keyword evidence="3" id="KW-1185">Reference proteome</keyword>
<evidence type="ECO:0000256" key="1">
    <source>
        <dbReference type="SAM" id="MobiDB-lite"/>
    </source>
</evidence>
<feature type="compositionally biased region" description="Basic and acidic residues" evidence="1">
    <location>
        <begin position="26"/>
        <end position="39"/>
    </location>
</feature>
<name>F2S7F0_TRIT1</name>
<feature type="compositionally biased region" description="Acidic residues" evidence="1">
    <location>
        <begin position="1"/>
        <end position="25"/>
    </location>
</feature>
<gene>
    <name evidence="2" type="ORF">TESG_08601</name>
</gene>
<dbReference type="EMBL" id="GG698522">
    <property type="protein sequence ID" value="EGD99499.1"/>
    <property type="molecule type" value="Genomic_DNA"/>
</dbReference>
<sequence>MDLLGEEEDEKEDEKEEEEEEEEAEREEKREKAQEEKAGRRSSVAGWRLSVPPGLLPEACLKPSLPGKRRREEEEEAEAEKQRAGL</sequence>
<accession>F2S7F0</accession>
<dbReference type="Proteomes" id="UP000009172">
    <property type="component" value="Unassembled WGS sequence"/>
</dbReference>